<sequence length="254" mass="27272">MSLAQFLAPLAAPFNLGLCLLALAAPALLLRWRKCAAGLALAALLWPLWWSLPQAANWITATLERRHPPVADAALPPADAIVVLGGGTGLDAWFDAGDPRAERLATSRVARAARVWHRGDAPVLVLSGGARRADAPSEAATMAQAVRKLGVPETALVLEEDSRSTRENARRSAQLLRERGARRVLLVTSAMHMPRAAAQFERAGLQVAPVPADSEIVSGKGDWGARWVPTRTALRRSGRALKEYAGLLAMRLER</sequence>
<comment type="caution">
    <text evidence="3">The sequence shown here is derived from an EMBL/GenBank/DDBJ whole genome shotgun (WGS) entry which is preliminary data.</text>
</comment>
<organism evidence="3 4">
    <name type="scientific">Luteimonas salinisoli</name>
    <dbReference type="NCBI Taxonomy" id="2752307"/>
    <lineage>
        <taxon>Bacteria</taxon>
        <taxon>Pseudomonadati</taxon>
        <taxon>Pseudomonadota</taxon>
        <taxon>Gammaproteobacteria</taxon>
        <taxon>Lysobacterales</taxon>
        <taxon>Lysobacteraceae</taxon>
        <taxon>Luteimonas</taxon>
    </lineage>
</organism>
<dbReference type="RefSeq" id="WP_180677552.1">
    <property type="nucleotide sequence ID" value="NZ_JACCKA010000035.1"/>
</dbReference>
<accession>A0A853JAQ2</accession>
<dbReference type="PANTHER" id="PTHR30336">
    <property type="entry name" value="INNER MEMBRANE PROTEIN, PROBABLE PERMEASE"/>
    <property type="match status" value="1"/>
</dbReference>
<reference evidence="3 4" key="1">
    <citation type="submission" date="2020-07" db="EMBL/GenBank/DDBJ databases">
        <title>Luteimonas sp. SJ-92.</title>
        <authorList>
            <person name="Huang X.-X."/>
            <person name="Xu L."/>
            <person name="Sun J.-Q."/>
        </authorList>
    </citation>
    <scope>NUCLEOTIDE SEQUENCE [LARGE SCALE GENOMIC DNA]</scope>
    <source>
        <strain evidence="3 4">SJ-92</strain>
    </source>
</reference>
<keyword evidence="1" id="KW-0812">Transmembrane</keyword>
<dbReference type="AlphaFoldDB" id="A0A853JAQ2"/>
<dbReference type="InterPro" id="IPR014729">
    <property type="entry name" value="Rossmann-like_a/b/a_fold"/>
</dbReference>
<dbReference type="Gene3D" id="3.40.50.620">
    <property type="entry name" value="HUPs"/>
    <property type="match status" value="1"/>
</dbReference>
<evidence type="ECO:0000256" key="1">
    <source>
        <dbReference type="SAM" id="Phobius"/>
    </source>
</evidence>
<dbReference type="GO" id="GO:0000270">
    <property type="term" value="P:peptidoglycan metabolic process"/>
    <property type="evidence" value="ECO:0007669"/>
    <property type="project" value="TreeGrafter"/>
</dbReference>
<dbReference type="InterPro" id="IPR003848">
    <property type="entry name" value="DUF218"/>
</dbReference>
<evidence type="ECO:0000313" key="4">
    <source>
        <dbReference type="Proteomes" id="UP000578091"/>
    </source>
</evidence>
<evidence type="ECO:0000259" key="2">
    <source>
        <dbReference type="Pfam" id="PF02698"/>
    </source>
</evidence>
<dbReference type="Pfam" id="PF02698">
    <property type="entry name" value="DUF218"/>
    <property type="match status" value="1"/>
</dbReference>
<feature type="transmembrane region" description="Helical" evidence="1">
    <location>
        <begin position="35"/>
        <end position="52"/>
    </location>
</feature>
<dbReference type="Proteomes" id="UP000578091">
    <property type="component" value="Unassembled WGS sequence"/>
</dbReference>
<feature type="domain" description="DUF218" evidence="2">
    <location>
        <begin position="79"/>
        <end position="246"/>
    </location>
</feature>
<feature type="transmembrane region" description="Helical" evidence="1">
    <location>
        <begin position="6"/>
        <end position="28"/>
    </location>
</feature>
<keyword evidence="1" id="KW-0472">Membrane</keyword>
<dbReference type="CDD" id="cd06259">
    <property type="entry name" value="YdcF-like"/>
    <property type="match status" value="1"/>
</dbReference>
<evidence type="ECO:0000313" key="3">
    <source>
        <dbReference type="EMBL" id="NZA25747.1"/>
    </source>
</evidence>
<dbReference type="EMBL" id="JACCKA010000035">
    <property type="protein sequence ID" value="NZA25747.1"/>
    <property type="molecule type" value="Genomic_DNA"/>
</dbReference>
<keyword evidence="1" id="KW-1133">Transmembrane helix</keyword>
<dbReference type="GO" id="GO:0005886">
    <property type="term" value="C:plasma membrane"/>
    <property type="evidence" value="ECO:0007669"/>
    <property type="project" value="TreeGrafter"/>
</dbReference>
<keyword evidence="4" id="KW-1185">Reference proteome</keyword>
<gene>
    <name evidence="3" type="ORF">H0E84_05070</name>
</gene>
<name>A0A853JAQ2_9GAMM</name>
<dbReference type="GO" id="GO:0043164">
    <property type="term" value="P:Gram-negative-bacterium-type cell wall biogenesis"/>
    <property type="evidence" value="ECO:0007669"/>
    <property type="project" value="TreeGrafter"/>
</dbReference>
<proteinExistence type="predicted"/>
<protein>
    <submittedName>
        <fullName evidence="3">YdcF family protein</fullName>
    </submittedName>
</protein>
<dbReference type="PANTHER" id="PTHR30336:SF4">
    <property type="entry name" value="ENVELOPE BIOGENESIS FACTOR ELYC"/>
    <property type="match status" value="1"/>
</dbReference>
<dbReference type="InterPro" id="IPR051599">
    <property type="entry name" value="Cell_Envelope_Assoc"/>
</dbReference>